<dbReference type="EMBL" id="OOIL02003702">
    <property type="protein sequence ID" value="VFQ88907.1"/>
    <property type="molecule type" value="Genomic_DNA"/>
</dbReference>
<organism evidence="2 3">
    <name type="scientific">Cuscuta campestris</name>
    <dbReference type="NCBI Taxonomy" id="132261"/>
    <lineage>
        <taxon>Eukaryota</taxon>
        <taxon>Viridiplantae</taxon>
        <taxon>Streptophyta</taxon>
        <taxon>Embryophyta</taxon>
        <taxon>Tracheophyta</taxon>
        <taxon>Spermatophyta</taxon>
        <taxon>Magnoliopsida</taxon>
        <taxon>eudicotyledons</taxon>
        <taxon>Gunneridae</taxon>
        <taxon>Pentapetalae</taxon>
        <taxon>asterids</taxon>
        <taxon>lamiids</taxon>
        <taxon>Solanales</taxon>
        <taxon>Convolvulaceae</taxon>
        <taxon>Cuscuteae</taxon>
        <taxon>Cuscuta</taxon>
        <taxon>Cuscuta subgen. Grammica</taxon>
        <taxon>Cuscuta sect. Cleistogrammica</taxon>
    </lineage>
</organism>
<evidence type="ECO:0000256" key="1">
    <source>
        <dbReference type="SAM" id="MobiDB-lite"/>
    </source>
</evidence>
<reference evidence="2 3" key="1">
    <citation type="submission" date="2018-04" db="EMBL/GenBank/DDBJ databases">
        <authorList>
            <person name="Vogel A."/>
        </authorList>
    </citation>
    <scope>NUCLEOTIDE SEQUENCE [LARGE SCALE GENOMIC DNA]</scope>
</reference>
<dbReference type="AlphaFoldDB" id="A0A484MK95"/>
<evidence type="ECO:0000313" key="2">
    <source>
        <dbReference type="EMBL" id="VFQ88907.1"/>
    </source>
</evidence>
<evidence type="ECO:0000313" key="3">
    <source>
        <dbReference type="Proteomes" id="UP000595140"/>
    </source>
</evidence>
<protein>
    <submittedName>
        <fullName evidence="2">Uncharacterized protein</fullName>
    </submittedName>
</protein>
<gene>
    <name evidence="2" type="ORF">CCAM_LOCUS30683</name>
</gene>
<accession>A0A484MK95</accession>
<name>A0A484MK95_9ASTE</name>
<dbReference type="Proteomes" id="UP000595140">
    <property type="component" value="Unassembled WGS sequence"/>
</dbReference>
<sequence length="68" mass="7301">MELRLPFGSGRLSPSTGQSPAGFSSFITTQPQSLRQKKVLCRDSVMLVLKQVSIFSSVCLAKPRAACG</sequence>
<proteinExistence type="predicted"/>
<feature type="region of interest" description="Disordered" evidence="1">
    <location>
        <begin position="1"/>
        <end position="20"/>
    </location>
</feature>
<keyword evidence="3" id="KW-1185">Reference proteome</keyword>